<dbReference type="RefSeq" id="XP_024337262.1">
    <property type="nucleotide sequence ID" value="XM_024482780.1"/>
</dbReference>
<evidence type="ECO:0000256" key="3">
    <source>
        <dbReference type="ARBA" id="ARBA00022801"/>
    </source>
</evidence>
<evidence type="ECO:0000256" key="7">
    <source>
        <dbReference type="SAM" id="MobiDB-lite"/>
    </source>
</evidence>
<keyword evidence="3" id="KW-0378">Hydrolase</keyword>
<dbReference type="PANTHER" id="PTHR14950">
    <property type="entry name" value="DICER-RELATED"/>
    <property type="match status" value="1"/>
</dbReference>
<dbReference type="OrthoDB" id="416741at2759"/>
<dbReference type="GO" id="GO:0003723">
    <property type="term" value="F:RNA binding"/>
    <property type="evidence" value="ECO:0007669"/>
    <property type="project" value="UniProtKB-UniRule"/>
</dbReference>
<dbReference type="SMART" id="SM00535">
    <property type="entry name" value="RIBOc"/>
    <property type="match status" value="2"/>
</dbReference>
<dbReference type="InterPro" id="IPR038248">
    <property type="entry name" value="Dicer_dimer_sf"/>
</dbReference>
<dbReference type="SUPFAM" id="SSF69065">
    <property type="entry name" value="RNase III domain-like"/>
    <property type="match status" value="2"/>
</dbReference>
<dbReference type="Gene3D" id="3.30.160.380">
    <property type="entry name" value="Dicer dimerisation domain"/>
    <property type="match status" value="1"/>
</dbReference>
<feature type="region of interest" description="Disordered" evidence="7">
    <location>
        <begin position="1138"/>
        <end position="1174"/>
    </location>
</feature>
<name>A0A1X6MVS8_9APHY</name>
<protein>
    <recommendedName>
        <fullName evidence="12">Dicer-like protein 1</fullName>
    </recommendedName>
</protein>
<dbReference type="GO" id="GO:0004525">
    <property type="term" value="F:ribonuclease III activity"/>
    <property type="evidence" value="ECO:0007669"/>
    <property type="project" value="InterPro"/>
</dbReference>
<dbReference type="Gene3D" id="1.10.1520.10">
    <property type="entry name" value="Ribonuclease III domain"/>
    <property type="match status" value="2"/>
</dbReference>
<dbReference type="PANTHER" id="PTHR14950:SF37">
    <property type="entry name" value="ENDORIBONUCLEASE DICER"/>
    <property type="match status" value="1"/>
</dbReference>
<evidence type="ECO:0000313" key="11">
    <source>
        <dbReference type="Proteomes" id="UP000194127"/>
    </source>
</evidence>
<evidence type="ECO:0000256" key="2">
    <source>
        <dbReference type="ARBA" id="ARBA00022741"/>
    </source>
</evidence>
<dbReference type="CDD" id="cd00593">
    <property type="entry name" value="RIBOc"/>
    <property type="match status" value="2"/>
</dbReference>
<dbReference type="PROSITE" id="PS51327">
    <property type="entry name" value="DICER_DSRBF"/>
    <property type="match status" value="1"/>
</dbReference>
<evidence type="ECO:0008006" key="12">
    <source>
        <dbReference type="Google" id="ProtNLM"/>
    </source>
</evidence>
<keyword evidence="6" id="KW-0694">RNA-binding</keyword>
<feature type="compositionally biased region" description="Polar residues" evidence="7">
    <location>
        <begin position="1138"/>
        <end position="1157"/>
    </location>
</feature>
<keyword evidence="4" id="KW-0347">Helicase</keyword>
<evidence type="ECO:0000256" key="1">
    <source>
        <dbReference type="ARBA" id="ARBA00022737"/>
    </source>
</evidence>
<keyword evidence="5" id="KW-0067">ATP-binding</keyword>
<organism evidence="10 11">
    <name type="scientific">Postia placenta MAD-698-R-SB12</name>
    <dbReference type="NCBI Taxonomy" id="670580"/>
    <lineage>
        <taxon>Eukaryota</taxon>
        <taxon>Fungi</taxon>
        <taxon>Dikarya</taxon>
        <taxon>Basidiomycota</taxon>
        <taxon>Agaricomycotina</taxon>
        <taxon>Agaricomycetes</taxon>
        <taxon>Polyporales</taxon>
        <taxon>Adustoporiaceae</taxon>
        <taxon>Rhodonia</taxon>
    </lineage>
</organism>
<evidence type="ECO:0000259" key="8">
    <source>
        <dbReference type="PROSITE" id="PS50142"/>
    </source>
</evidence>
<feature type="domain" description="Dicer dsRNA-binding fold" evidence="9">
    <location>
        <begin position="607"/>
        <end position="703"/>
    </location>
</feature>
<dbReference type="Pfam" id="PF03368">
    <property type="entry name" value="Dicer_dimer"/>
    <property type="match status" value="1"/>
</dbReference>
<feature type="region of interest" description="Disordered" evidence="7">
    <location>
        <begin position="705"/>
        <end position="726"/>
    </location>
</feature>
<feature type="region of interest" description="Disordered" evidence="7">
    <location>
        <begin position="1"/>
        <end position="74"/>
    </location>
</feature>
<dbReference type="InterPro" id="IPR005034">
    <property type="entry name" value="Dicer_dimerisation"/>
</dbReference>
<dbReference type="InterPro" id="IPR000999">
    <property type="entry name" value="RNase_III_dom"/>
</dbReference>
<feature type="compositionally biased region" description="Polar residues" evidence="7">
    <location>
        <begin position="705"/>
        <end position="714"/>
    </location>
</feature>
<keyword evidence="11" id="KW-1185">Reference proteome</keyword>
<evidence type="ECO:0000256" key="6">
    <source>
        <dbReference type="PROSITE-ProRule" id="PRU00657"/>
    </source>
</evidence>
<dbReference type="Gene3D" id="2.170.260.10">
    <property type="entry name" value="paz domain"/>
    <property type="match status" value="1"/>
</dbReference>
<dbReference type="STRING" id="670580.A0A1X6MVS8"/>
<accession>A0A1X6MVS8</accession>
<evidence type="ECO:0000259" key="9">
    <source>
        <dbReference type="PROSITE" id="PS51327"/>
    </source>
</evidence>
<dbReference type="EMBL" id="KZ110600">
    <property type="protein sequence ID" value="OSX60468.1"/>
    <property type="molecule type" value="Genomic_DNA"/>
</dbReference>
<proteinExistence type="predicted"/>
<sequence length="1531" mass="170590">MDLTENRPVASRSNSNLDPHRAGAVVSGSGTGRVRTAHEVDPTGDDNTRDRPLKRRKTDRVSPPTSLPVRPRTPKPFVKLNVRGTIEAVFSSGVSVFAAAPNELCGRLVIGTLVRSIEDVRRSLSRGPSQKKLVLLVAAGANESRQRAKNYATSGDFASVGVFHESTSEQDYTKEWARLADKDLIIIARDPFLSSLRTRSIQVVQLATIVVDDARCLQADIEELGRFYQAVNVVERPHALVVLEAADIEETDITLFERYKAHMLASACQPIADDHYISSPFFMRRPTQCVKEYTLDRYTSLETTLSRRLWEVYQTKSIPPRLYMQAQEVLTELGPCAAELFWKFALGNKWQVSSSSSSKDTMMDGSIQEVVKKWQFREPCPSGQPSNTNMSAKFLVLVGLLTAQPCSASIFRAVILVQRRVIAKMVAEMLSILAQVGTLGKLKPLAVTADEPLVDPQIQESVMEYFKNGTYNLLVITKQFEDMDFPRSQTSDKPYCHIWINFDVLESDLSFAFSFGTCSPQGQIVHMVNKDNADHRRMVSRWQDLDNSMQEWLESNIHTAMKGGTMPPRTLHESLDSCRLDIDSEEDESTPCIRDPTTNATLIKADALTVIYRLAASMQSDKISYWSRSFFEYRKTEDAGSDSFVQCMVFFPASCPVSAVIGPSTASRTEARRLACFKACETLFEHGVLDDRYFPHNPQPHVLSSTDTFTTQDGSPGRTAVASTGTRSYERKHPKFWKNTSRTTVCRLYPMLVSVGPLKDRFNAPILIFARGPLPTLRMFSIFSDGSTANVHLRRTAPLDLNDEQLGFLHEFTVRACRTITNKPYTCSQESMPYFIAPLAAAFSKVLCDEYESSGIPDVDNYIAWDLVRAAVKDFVVPLLSDARQSLEDFVEDAILQDRKVEFTNRFFAERIRPDLTPLSKAHDSPREEEYPNFLEYCKARIKDFAGLKDEHQSLIEVSPVPNAVNNLNPTVKVIPSSKTPAKYLIPELVFRLTIPASVFRTILLVPSILKRIDDQLLVKELNMLFFRRTIQESALLTALTPPSASVQFDYERLELFGDALLKYVASIYCFVTMPGVRENALHVARQDIISNKALLAGAVRAGLPPYIQSKPFVIKTWQPTPMAAADAVAGATSRTETQVGASIQQNVPGGESSQASKVKRGKKQRQQDEQDTQWLGDKTIADVVEAIIGAAYLSCGIHGTLNAMKRLHVNIPRVEHWSDFAREMATSPSASSESVSARSHENTALETIFGCRIRKPQLLAQALTHASGARGGHGYDRLEFVGDAVLDFLVVRYIYDRHPNLAPGGLTLLKSAMVSNHALAAFCVHSGIYQHIRHASPEVGSAIRTYVHKLHTAREAEYQAAARGNMPPGQYWLGMDPPKILSDVVESIVGTLLISDEFSEEGVAKFFERGLKPFYDQHVRLQSLCPHPTTTLFELLQSHGCQTHRISKEKDQTLVRCTVIVHGVTLAIAEDALSSAAARAVALSALDALDRDPDFMTRTCDCRTVQQSKKAKKVQKEQLGYEESDKVAGR</sequence>
<dbReference type="PROSITE" id="PS50142">
    <property type="entry name" value="RNASE_3_2"/>
    <property type="match status" value="2"/>
</dbReference>
<evidence type="ECO:0000256" key="5">
    <source>
        <dbReference type="ARBA" id="ARBA00022840"/>
    </source>
</evidence>
<dbReference type="GO" id="GO:0004386">
    <property type="term" value="F:helicase activity"/>
    <property type="evidence" value="ECO:0007669"/>
    <property type="project" value="UniProtKB-KW"/>
</dbReference>
<feature type="domain" description="RNase III" evidence="8">
    <location>
        <begin position="1243"/>
        <end position="1398"/>
    </location>
</feature>
<dbReference type="GeneID" id="36327729"/>
<keyword evidence="2" id="KW-0547">Nucleotide-binding</keyword>
<feature type="compositionally biased region" description="Basic and acidic residues" evidence="7">
    <location>
        <begin position="36"/>
        <end position="51"/>
    </location>
</feature>
<dbReference type="Pfam" id="PF00636">
    <property type="entry name" value="Ribonuclease_3"/>
    <property type="match status" value="2"/>
</dbReference>
<dbReference type="PROSITE" id="PS00517">
    <property type="entry name" value="RNASE_3_1"/>
    <property type="match status" value="1"/>
</dbReference>
<evidence type="ECO:0000256" key="4">
    <source>
        <dbReference type="ARBA" id="ARBA00022806"/>
    </source>
</evidence>
<evidence type="ECO:0000313" key="10">
    <source>
        <dbReference type="EMBL" id="OSX60468.1"/>
    </source>
</evidence>
<gene>
    <name evidence="10" type="ORF">POSPLADRAFT_1075118</name>
</gene>
<dbReference type="GO" id="GO:0006396">
    <property type="term" value="P:RNA processing"/>
    <property type="evidence" value="ECO:0007669"/>
    <property type="project" value="InterPro"/>
</dbReference>
<feature type="domain" description="RNase III" evidence="8">
    <location>
        <begin position="1015"/>
        <end position="1197"/>
    </location>
</feature>
<reference evidence="10 11" key="1">
    <citation type="submission" date="2017-04" db="EMBL/GenBank/DDBJ databases">
        <title>Genome Sequence of the Model Brown-Rot Fungus Postia placenta SB12.</title>
        <authorList>
            <consortium name="DOE Joint Genome Institute"/>
            <person name="Gaskell J."/>
            <person name="Kersten P."/>
            <person name="Larrondo L.F."/>
            <person name="Canessa P."/>
            <person name="Martinez D."/>
            <person name="Hibbett D."/>
            <person name="Schmoll M."/>
            <person name="Kubicek C.P."/>
            <person name="Martinez A.T."/>
            <person name="Yadav J."/>
            <person name="Master E."/>
            <person name="Magnuson J.K."/>
            <person name="James T."/>
            <person name="Yaver D."/>
            <person name="Berka R."/>
            <person name="Labutti K."/>
            <person name="Lipzen A."/>
            <person name="Aerts A."/>
            <person name="Barry K."/>
            <person name="Henrissat B."/>
            <person name="Blanchette R."/>
            <person name="Grigoriev I."/>
            <person name="Cullen D."/>
        </authorList>
    </citation>
    <scope>NUCLEOTIDE SEQUENCE [LARGE SCALE GENOMIC DNA]</scope>
    <source>
        <strain evidence="10 11">MAD-698-R-SB12</strain>
    </source>
</reference>
<keyword evidence="1" id="KW-0677">Repeat</keyword>
<dbReference type="InterPro" id="IPR036389">
    <property type="entry name" value="RNase_III_sf"/>
</dbReference>
<dbReference type="Proteomes" id="UP000194127">
    <property type="component" value="Unassembled WGS sequence"/>
</dbReference>
<dbReference type="GO" id="GO:0005524">
    <property type="term" value="F:ATP binding"/>
    <property type="evidence" value="ECO:0007669"/>
    <property type="project" value="UniProtKB-KW"/>
</dbReference>